<sequence>MPPWRFALVQRVEMEKAVAELKVQWVMKKSSNQGYGERPLIQVGDKAGSSYSFDKANNEDPEEIVAAG</sequence>
<evidence type="ECO:0000313" key="1">
    <source>
        <dbReference type="EMBL" id="MPC66988.1"/>
    </source>
</evidence>
<gene>
    <name evidence="1" type="ORF">E2C01_061148</name>
</gene>
<evidence type="ECO:0000313" key="2">
    <source>
        <dbReference type="Proteomes" id="UP000324222"/>
    </source>
</evidence>
<comment type="caution">
    <text evidence="1">The sequence shown here is derived from an EMBL/GenBank/DDBJ whole genome shotgun (WGS) entry which is preliminary data.</text>
</comment>
<accession>A0A5B7HDL0</accession>
<dbReference type="Proteomes" id="UP000324222">
    <property type="component" value="Unassembled WGS sequence"/>
</dbReference>
<name>A0A5B7HDL0_PORTR</name>
<reference evidence="1" key="1">
    <citation type="submission" date="2019-05" db="EMBL/GenBank/DDBJ databases">
        <title>Another draft genome of Portunus trituberculatus and its Hox gene families provides insights of decapod evolution.</title>
        <authorList>
            <person name="Jeong J.-H."/>
            <person name="Song I."/>
            <person name="Kim S."/>
            <person name="Choi T."/>
            <person name="Kim D."/>
            <person name="Ryu S."/>
            <person name="Kim W."/>
        </authorList>
    </citation>
    <scope>NUCLEOTIDE SEQUENCE [LARGE SCALE GENOMIC DNA]</scope>
    <source>
        <tissue evidence="1">Muscle</tissue>
    </source>
</reference>
<dbReference type="AlphaFoldDB" id="A0A5B7HDL0"/>
<proteinExistence type="predicted"/>
<dbReference type="EMBL" id="VSRR010025599">
    <property type="protein sequence ID" value="MPC66988.1"/>
    <property type="molecule type" value="Genomic_DNA"/>
</dbReference>
<protein>
    <submittedName>
        <fullName evidence="1">Uncharacterized protein</fullName>
    </submittedName>
</protein>
<organism evidence="1 2">
    <name type="scientific">Portunus trituberculatus</name>
    <name type="common">Swimming crab</name>
    <name type="synonym">Neptunus trituberculatus</name>
    <dbReference type="NCBI Taxonomy" id="210409"/>
    <lineage>
        <taxon>Eukaryota</taxon>
        <taxon>Metazoa</taxon>
        <taxon>Ecdysozoa</taxon>
        <taxon>Arthropoda</taxon>
        <taxon>Crustacea</taxon>
        <taxon>Multicrustacea</taxon>
        <taxon>Malacostraca</taxon>
        <taxon>Eumalacostraca</taxon>
        <taxon>Eucarida</taxon>
        <taxon>Decapoda</taxon>
        <taxon>Pleocyemata</taxon>
        <taxon>Brachyura</taxon>
        <taxon>Eubrachyura</taxon>
        <taxon>Portunoidea</taxon>
        <taxon>Portunidae</taxon>
        <taxon>Portuninae</taxon>
        <taxon>Portunus</taxon>
    </lineage>
</organism>
<keyword evidence="2" id="KW-1185">Reference proteome</keyword>